<comment type="caution">
    <text evidence="3">The sequence shown here is derived from an EMBL/GenBank/DDBJ whole genome shotgun (WGS) entry which is preliminary data.</text>
</comment>
<evidence type="ECO:0000256" key="2">
    <source>
        <dbReference type="SAM" id="Phobius"/>
    </source>
</evidence>
<evidence type="ECO:0000313" key="3">
    <source>
        <dbReference type="EMBL" id="KAK2145219.1"/>
    </source>
</evidence>
<name>A0AAD9J2P1_9ANNE</name>
<keyword evidence="2" id="KW-0472">Membrane</keyword>
<evidence type="ECO:0000313" key="4">
    <source>
        <dbReference type="Proteomes" id="UP001208570"/>
    </source>
</evidence>
<feature type="region of interest" description="Disordered" evidence="1">
    <location>
        <begin position="359"/>
        <end position="382"/>
    </location>
</feature>
<organism evidence="3 4">
    <name type="scientific">Paralvinella palmiformis</name>
    <dbReference type="NCBI Taxonomy" id="53620"/>
    <lineage>
        <taxon>Eukaryota</taxon>
        <taxon>Metazoa</taxon>
        <taxon>Spiralia</taxon>
        <taxon>Lophotrochozoa</taxon>
        <taxon>Annelida</taxon>
        <taxon>Polychaeta</taxon>
        <taxon>Sedentaria</taxon>
        <taxon>Canalipalpata</taxon>
        <taxon>Terebellida</taxon>
        <taxon>Terebelliformia</taxon>
        <taxon>Alvinellidae</taxon>
        <taxon>Paralvinella</taxon>
    </lineage>
</organism>
<protein>
    <submittedName>
        <fullName evidence="3">Uncharacterized protein</fullName>
    </submittedName>
</protein>
<keyword evidence="4" id="KW-1185">Reference proteome</keyword>
<accession>A0AAD9J2P1</accession>
<proteinExistence type="predicted"/>
<feature type="region of interest" description="Disordered" evidence="1">
    <location>
        <begin position="404"/>
        <end position="431"/>
    </location>
</feature>
<reference evidence="3" key="1">
    <citation type="journal article" date="2023" name="Mol. Biol. Evol.">
        <title>Third-Generation Sequencing Reveals the Adaptive Role of the Epigenome in Three Deep-Sea Polychaetes.</title>
        <authorList>
            <person name="Perez M."/>
            <person name="Aroh O."/>
            <person name="Sun Y."/>
            <person name="Lan Y."/>
            <person name="Juniper S.K."/>
            <person name="Young C.R."/>
            <person name="Angers B."/>
            <person name="Qian P.Y."/>
        </authorList>
    </citation>
    <scope>NUCLEOTIDE SEQUENCE</scope>
    <source>
        <strain evidence="3">P08H-3</strain>
    </source>
</reference>
<dbReference type="EMBL" id="JAODUP010000694">
    <property type="protein sequence ID" value="KAK2145219.1"/>
    <property type="molecule type" value="Genomic_DNA"/>
</dbReference>
<gene>
    <name evidence="3" type="ORF">LSH36_694g01074</name>
</gene>
<evidence type="ECO:0000256" key="1">
    <source>
        <dbReference type="SAM" id="MobiDB-lite"/>
    </source>
</evidence>
<dbReference type="Proteomes" id="UP001208570">
    <property type="component" value="Unassembled WGS sequence"/>
</dbReference>
<keyword evidence="2" id="KW-1133">Transmembrane helix</keyword>
<keyword evidence="2" id="KW-0812">Transmembrane</keyword>
<sequence length="464" mass="50358">MSLNNHPFCPISAVDSVSVYIGVGVTGFILLFIGVIILCIELNRRKKKSASKVKASSTGPQLVSQYQTPSQVVQQVPYQIPQQVLPTTQYATPTIGSYNYYNGYNNGAINYGSGPSPWPQNTMWNRSPYGAAGASEGPSPNKLVPLYDVAKQNGSATKPIIPDLFSGESKGFILPKIKKPEPFILPSTRDEFQMPKDTLSGFILPTDKSAIIEEFGSDSFILPKPGGSSVEEVVTKPNNLHIGDGPLQVAQETYAPYASIPGGYLGPTEGLESPSHIYSSYDPYSSYQPYGPVIRPKPDQQELIKPIEPKEPTNVQQAYYYITENQLKPTDQQQQLTNAAKPANRPDIFYYTTAVDSAGASVPSSSSPSQPPVQTVPNADQPNADVASFVGYAVSQETSCVRDPEKPEKMTCSSTKNVYHLESSPDANKSDQLVWVAEQPQPQPPTPQVAAPAQPQVFVVQLPK</sequence>
<dbReference type="AlphaFoldDB" id="A0AAD9J2P1"/>
<feature type="transmembrane region" description="Helical" evidence="2">
    <location>
        <begin position="20"/>
        <end position="42"/>
    </location>
</feature>